<dbReference type="InterPro" id="IPR001173">
    <property type="entry name" value="Glyco_trans_2-like"/>
</dbReference>
<gene>
    <name evidence="2" type="ordered locus">PCC7424_4579</name>
</gene>
<dbReference type="PANTHER" id="PTHR22916">
    <property type="entry name" value="GLYCOSYLTRANSFERASE"/>
    <property type="match status" value="1"/>
</dbReference>
<dbReference type="EMBL" id="CP001291">
    <property type="protein sequence ID" value="ACK72941.1"/>
    <property type="molecule type" value="Genomic_DNA"/>
</dbReference>
<feature type="domain" description="Glycosyltransferase 2-like" evidence="1">
    <location>
        <begin position="5"/>
        <end position="166"/>
    </location>
</feature>
<accession>B7KAG7</accession>
<dbReference type="Pfam" id="PF00535">
    <property type="entry name" value="Glycos_transf_2"/>
    <property type="match status" value="1"/>
</dbReference>
<reference evidence="3" key="1">
    <citation type="journal article" date="2011" name="MBio">
        <title>Novel metabolic attributes of the genus Cyanothece, comprising a group of unicellular nitrogen-fixing Cyanobacteria.</title>
        <authorList>
            <person name="Bandyopadhyay A."/>
            <person name="Elvitigala T."/>
            <person name="Welsh E."/>
            <person name="Stockel J."/>
            <person name="Liberton M."/>
            <person name="Min H."/>
            <person name="Sherman L.A."/>
            <person name="Pakrasi H.B."/>
        </authorList>
    </citation>
    <scope>NUCLEOTIDE SEQUENCE [LARGE SCALE GENOMIC DNA]</scope>
    <source>
        <strain evidence="3">PCC 7424</strain>
    </source>
</reference>
<dbReference type="InterPro" id="IPR029044">
    <property type="entry name" value="Nucleotide-diphossugar_trans"/>
</dbReference>
<name>B7KAG7_GLOC7</name>
<keyword evidence="3" id="KW-1185">Reference proteome</keyword>
<dbReference type="OrthoDB" id="418085at2"/>
<keyword evidence="2" id="KW-0808">Transferase</keyword>
<dbReference type="SUPFAM" id="SSF53448">
    <property type="entry name" value="Nucleotide-diphospho-sugar transferases"/>
    <property type="match status" value="1"/>
</dbReference>
<dbReference type="CAZy" id="GT2">
    <property type="family name" value="Glycosyltransferase Family 2"/>
</dbReference>
<dbReference type="AlphaFoldDB" id="B7KAG7"/>
<dbReference type="STRING" id="65393.PCC7424_4579"/>
<evidence type="ECO:0000259" key="1">
    <source>
        <dbReference type="Pfam" id="PF00535"/>
    </source>
</evidence>
<dbReference type="RefSeq" id="WP_015956524.1">
    <property type="nucleotide sequence ID" value="NC_011729.1"/>
</dbReference>
<dbReference type="PANTHER" id="PTHR22916:SF3">
    <property type="entry name" value="UDP-GLCNAC:BETAGAL BETA-1,3-N-ACETYLGLUCOSAMINYLTRANSFERASE-LIKE PROTEIN 1"/>
    <property type="match status" value="1"/>
</dbReference>
<dbReference type="Proteomes" id="UP000002384">
    <property type="component" value="Chromosome"/>
</dbReference>
<evidence type="ECO:0000313" key="2">
    <source>
        <dbReference type="EMBL" id="ACK72941.1"/>
    </source>
</evidence>
<sequence length="347" mass="39919">MKKVSVIIPVYNVEKYIAATIQSVLSQTYPNFELLIIDDSSPDNSIKICQQFTDSRIKIIHQNNRGLAGARNAGIRNAQGEYIAFLDGDDLWLPEKLEKHIQHLESSPLIGVSFSQSAFIDEGGKPLGIYQVPRKLQNITAPYMLCRNPIGNGSAPVIRREVLEEIKFQDNLQGYPEDFYFDEHFRRSEDIECWIRIAIRTSWKIEGIPEALTLYRVNTQGLSANWQEQLESWEKVIDKTRLYAPEIIHQWENPARAYQLRYLARRAVSQGSALMAVELIHKALGTSWLILVEEPRRTLMTWAASYLLFLLPDSFFNQLQYLAMKITGFTQKKRFIKSSLGNKYKSA</sequence>
<dbReference type="KEGG" id="cyc:PCC7424_4579"/>
<proteinExistence type="predicted"/>
<dbReference type="HOGENOM" id="CLU_025996_0_0_3"/>
<protein>
    <submittedName>
        <fullName evidence="2">Glycosyl transferase family 2</fullName>
    </submittedName>
</protein>
<dbReference type="GO" id="GO:0016758">
    <property type="term" value="F:hexosyltransferase activity"/>
    <property type="evidence" value="ECO:0007669"/>
    <property type="project" value="UniProtKB-ARBA"/>
</dbReference>
<dbReference type="CDD" id="cd00761">
    <property type="entry name" value="Glyco_tranf_GTA_type"/>
    <property type="match status" value="1"/>
</dbReference>
<dbReference type="eggNOG" id="COG1216">
    <property type="taxonomic scope" value="Bacteria"/>
</dbReference>
<evidence type="ECO:0000313" key="3">
    <source>
        <dbReference type="Proteomes" id="UP000002384"/>
    </source>
</evidence>
<organism evidence="2 3">
    <name type="scientific">Gloeothece citriformis (strain PCC 7424)</name>
    <name type="common">Cyanothece sp. (strain PCC 7424)</name>
    <dbReference type="NCBI Taxonomy" id="65393"/>
    <lineage>
        <taxon>Bacteria</taxon>
        <taxon>Bacillati</taxon>
        <taxon>Cyanobacteriota</taxon>
        <taxon>Cyanophyceae</taxon>
        <taxon>Oscillatoriophycideae</taxon>
        <taxon>Chroococcales</taxon>
        <taxon>Aphanothecaceae</taxon>
        <taxon>Gloeothece</taxon>
        <taxon>Gloeothece citriformis</taxon>
    </lineage>
</organism>
<dbReference type="Gene3D" id="3.90.550.10">
    <property type="entry name" value="Spore Coat Polysaccharide Biosynthesis Protein SpsA, Chain A"/>
    <property type="match status" value="1"/>
</dbReference>